<dbReference type="InterPro" id="IPR000146">
    <property type="entry name" value="FBPase_class-1"/>
</dbReference>
<keyword evidence="8" id="KW-0460">Magnesium</keyword>
<feature type="domain" description="Fructose-1-6-bisphosphatase class I N-terminal" evidence="15">
    <location>
        <begin position="2"/>
        <end position="172"/>
    </location>
</feature>
<accession>A0A2X1L4I1</accession>
<dbReference type="InterPro" id="IPR028343">
    <property type="entry name" value="FBPtase"/>
</dbReference>
<evidence type="ECO:0000256" key="9">
    <source>
        <dbReference type="ARBA" id="ARBA00023277"/>
    </source>
</evidence>
<dbReference type="PANTHER" id="PTHR11556">
    <property type="entry name" value="FRUCTOSE-1,6-BISPHOSPHATASE-RELATED"/>
    <property type="match status" value="1"/>
</dbReference>
<evidence type="ECO:0000256" key="11">
    <source>
        <dbReference type="ARBA" id="ARBA00072069"/>
    </source>
</evidence>
<evidence type="ECO:0000256" key="3">
    <source>
        <dbReference type="ARBA" id="ARBA00010941"/>
    </source>
</evidence>
<keyword evidence="9 13" id="KW-0119">Carbohydrate metabolism</keyword>
<keyword evidence="7 13" id="KW-0378">Hydrolase</keyword>
<evidence type="ECO:0000256" key="13">
    <source>
        <dbReference type="RuleBase" id="RU000508"/>
    </source>
</evidence>
<evidence type="ECO:0000259" key="15">
    <source>
        <dbReference type="Pfam" id="PF00316"/>
    </source>
</evidence>
<name>A0A2X1L4I1_ECOLX</name>
<keyword evidence="6" id="KW-0479">Metal-binding</keyword>
<evidence type="ECO:0000256" key="10">
    <source>
        <dbReference type="ARBA" id="ARBA00024331"/>
    </source>
</evidence>
<reference evidence="16 17" key="1">
    <citation type="submission" date="2018-06" db="EMBL/GenBank/DDBJ databases">
        <authorList>
            <consortium name="Pathogen Informatics"/>
            <person name="Doyle S."/>
        </authorList>
    </citation>
    <scope>NUCLEOTIDE SEQUENCE [LARGE SCALE GENOMIC DNA]</scope>
    <source>
        <strain evidence="16 17">NCTC11126</strain>
    </source>
</reference>
<organism evidence="16 17">
    <name type="scientific">Escherichia coli</name>
    <dbReference type="NCBI Taxonomy" id="562"/>
    <lineage>
        <taxon>Bacteria</taxon>
        <taxon>Pseudomonadati</taxon>
        <taxon>Pseudomonadota</taxon>
        <taxon>Gammaproteobacteria</taxon>
        <taxon>Enterobacterales</taxon>
        <taxon>Enterobacteriaceae</taxon>
        <taxon>Escherichia</taxon>
    </lineage>
</organism>
<gene>
    <name evidence="16" type="primary">fbp</name>
    <name evidence="16" type="ORF">NCTC11126_02364</name>
</gene>
<dbReference type="GO" id="GO:0006094">
    <property type="term" value="P:gluconeogenesis"/>
    <property type="evidence" value="ECO:0007669"/>
    <property type="project" value="TreeGrafter"/>
</dbReference>
<evidence type="ECO:0000256" key="14">
    <source>
        <dbReference type="SAM" id="MobiDB-lite"/>
    </source>
</evidence>
<dbReference type="GO" id="GO:0030388">
    <property type="term" value="P:fructose 1,6-bisphosphate metabolic process"/>
    <property type="evidence" value="ECO:0007669"/>
    <property type="project" value="TreeGrafter"/>
</dbReference>
<proteinExistence type="inferred from homology"/>
<comment type="catalytic activity">
    <reaction evidence="1">
        <text>beta-D-fructose 1,6-bisphosphate + H2O = beta-D-fructose 6-phosphate + phosphate</text>
        <dbReference type="Rhea" id="RHEA:11064"/>
        <dbReference type="ChEBI" id="CHEBI:15377"/>
        <dbReference type="ChEBI" id="CHEBI:32966"/>
        <dbReference type="ChEBI" id="CHEBI:43474"/>
        <dbReference type="ChEBI" id="CHEBI:57634"/>
        <dbReference type="EC" id="3.1.3.11"/>
    </reaction>
</comment>
<evidence type="ECO:0000256" key="12">
    <source>
        <dbReference type="ARBA" id="ARBA00081210"/>
    </source>
</evidence>
<protein>
    <recommendedName>
        <fullName evidence="11">Fructose-1,6-bisphosphatase class 1</fullName>
        <ecNumber evidence="4">3.1.3.11</ecNumber>
    </recommendedName>
    <alternativeName>
        <fullName evidence="12">D-fructose-1,6-bisphosphate 1-phosphohydrolase class 1</fullName>
    </alternativeName>
</protein>
<evidence type="ECO:0000256" key="7">
    <source>
        <dbReference type="ARBA" id="ARBA00022801"/>
    </source>
</evidence>
<dbReference type="EC" id="3.1.3.11" evidence="4"/>
<dbReference type="Proteomes" id="UP000250561">
    <property type="component" value="Unassembled WGS sequence"/>
</dbReference>
<dbReference type="FunFam" id="3.30.540.10:FF:000002">
    <property type="entry name" value="Fructose-1,6-bisphosphatase class 1"/>
    <property type="match status" value="1"/>
</dbReference>
<evidence type="ECO:0000256" key="4">
    <source>
        <dbReference type="ARBA" id="ARBA00013093"/>
    </source>
</evidence>
<evidence type="ECO:0000313" key="17">
    <source>
        <dbReference type="Proteomes" id="UP000250561"/>
    </source>
</evidence>
<feature type="region of interest" description="Disordered" evidence="14">
    <location>
        <begin position="198"/>
        <end position="217"/>
    </location>
</feature>
<dbReference type="AlphaFoldDB" id="A0A2X1L4I1"/>
<dbReference type="InterPro" id="IPR033391">
    <property type="entry name" value="FBPase_N"/>
</dbReference>
<evidence type="ECO:0000256" key="1">
    <source>
        <dbReference type="ARBA" id="ARBA00001273"/>
    </source>
</evidence>
<feature type="compositionally biased region" description="Polar residues" evidence="14">
    <location>
        <begin position="204"/>
        <end position="217"/>
    </location>
</feature>
<dbReference type="GO" id="GO:0046872">
    <property type="term" value="F:metal ion binding"/>
    <property type="evidence" value="ECO:0007669"/>
    <property type="project" value="UniProtKB-KW"/>
</dbReference>
<dbReference type="Gene3D" id="3.30.540.10">
    <property type="entry name" value="Fructose-1,6-Bisphosphatase, subunit A, domain 1"/>
    <property type="match status" value="1"/>
</dbReference>
<evidence type="ECO:0000256" key="6">
    <source>
        <dbReference type="ARBA" id="ARBA00022723"/>
    </source>
</evidence>
<dbReference type="EMBL" id="UARS01000005">
    <property type="protein sequence ID" value="SPW42955.1"/>
    <property type="molecule type" value="Genomic_DNA"/>
</dbReference>
<dbReference type="PANTHER" id="PTHR11556:SF35">
    <property type="entry name" value="SEDOHEPTULOSE-1,7-BISPHOSPHATASE, CHLOROPLASTIC"/>
    <property type="match status" value="1"/>
</dbReference>
<comment type="similarity">
    <text evidence="3 13">Belongs to the FBPase class 1 family.</text>
</comment>
<comment type="pathway">
    <text evidence="10">Carbohydrate biosynthesis.</text>
</comment>
<comment type="cofactor">
    <cofactor evidence="2">
        <name>Mg(2+)</name>
        <dbReference type="ChEBI" id="CHEBI:18420"/>
    </cofactor>
</comment>
<dbReference type="PRINTS" id="PR00115">
    <property type="entry name" value="F16BPHPHTASE"/>
</dbReference>
<evidence type="ECO:0000256" key="5">
    <source>
        <dbReference type="ARBA" id="ARBA00022490"/>
    </source>
</evidence>
<sequence>MKTLGEFIVEKQHEFSHATGELTALLSAIKLGAKIIHRDINKAGLVDILGASGAENVQGEVQQKLDLFANEKLKAALKARDIVAGIASEEEDEIVVFEGCEHAKYVVLMDPLDGSSNIDVNVSVGTIFSIYRRVTPVGTPVTEEDFLQPGNKQVAAGYVVYGSSTMLVYTHRMRCSRLYLTILRWAFSVCARNGCASRRKAKPTPSTKETTLSFRTG</sequence>
<evidence type="ECO:0000256" key="8">
    <source>
        <dbReference type="ARBA" id="ARBA00022842"/>
    </source>
</evidence>
<evidence type="ECO:0000313" key="16">
    <source>
        <dbReference type="EMBL" id="SPW42955.1"/>
    </source>
</evidence>
<dbReference type="GO" id="GO:0006000">
    <property type="term" value="P:fructose metabolic process"/>
    <property type="evidence" value="ECO:0007669"/>
    <property type="project" value="TreeGrafter"/>
</dbReference>
<dbReference type="GO" id="GO:0042132">
    <property type="term" value="F:fructose 1,6-bisphosphate 1-phosphatase activity"/>
    <property type="evidence" value="ECO:0007669"/>
    <property type="project" value="UniProtKB-EC"/>
</dbReference>
<dbReference type="GO" id="GO:0005829">
    <property type="term" value="C:cytosol"/>
    <property type="evidence" value="ECO:0007669"/>
    <property type="project" value="TreeGrafter"/>
</dbReference>
<dbReference type="Pfam" id="PF00316">
    <property type="entry name" value="FBPase"/>
    <property type="match status" value="1"/>
</dbReference>
<dbReference type="SUPFAM" id="SSF56655">
    <property type="entry name" value="Carbohydrate phosphatase"/>
    <property type="match status" value="1"/>
</dbReference>
<keyword evidence="5" id="KW-0963">Cytoplasm</keyword>
<dbReference type="GO" id="GO:0006002">
    <property type="term" value="P:fructose 6-phosphate metabolic process"/>
    <property type="evidence" value="ECO:0007669"/>
    <property type="project" value="TreeGrafter"/>
</dbReference>
<dbReference type="GO" id="GO:0005986">
    <property type="term" value="P:sucrose biosynthetic process"/>
    <property type="evidence" value="ECO:0007669"/>
    <property type="project" value="TreeGrafter"/>
</dbReference>
<evidence type="ECO:0000256" key="2">
    <source>
        <dbReference type="ARBA" id="ARBA00001946"/>
    </source>
</evidence>